<dbReference type="Pfam" id="PF00440">
    <property type="entry name" value="TetR_N"/>
    <property type="match status" value="1"/>
</dbReference>
<keyword evidence="2 4" id="KW-0238">DNA-binding</keyword>
<name>A0A8J3IUV1_9CHLR</name>
<dbReference type="SUPFAM" id="SSF48498">
    <property type="entry name" value="Tetracyclin repressor-like, C-terminal domain"/>
    <property type="match status" value="1"/>
</dbReference>
<dbReference type="PANTHER" id="PTHR30055:SF234">
    <property type="entry name" value="HTH-TYPE TRANSCRIPTIONAL REGULATOR BETI"/>
    <property type="match status" value="1"/>
</dbReference>
<accession>A0A8J3IUV1</accession>
<dbReference type="InterPro" id="IPR023772">
    <property type="entry name" value="DNA-bd_HTH_TetR-type_CS"/>
</dbReference>
<evidence type="ECO:0000256" key="1">
    <source>
        <dbReference type="ARBA" id="ARBA00023015"/>
    </source>
</evidence>
<comment type="caution">
    <text evidence="6">The sequence shown here is derived from an EMBL/GenBank/DDBJ whole genome shotgun (WGS) entry which is preliminary data.</text>
</comment>
<feature type="DNA-binding region" description="H-T-H motif" evidence="4">
    <location>
        <begin position="11"/>
        <end position="30"/>
    </location>
</feature>
<keyword evidence="1" id="KW-0805">Transcription regulation</keyword>
<protein>
    <recommendedName>
        <fullName evidence="5">HTH tetR-type domain-containing protein</fullName>
    </recommendedName>
</protein>
<feature type="domain" description="HTH tetR-type" evidence="5">
    <location>
        <begin position="1"/>
        <end position="48"/>
    </location>
</feature>
<dbReference type="Proteomes" id="UP000597444">
    <property type="component" value="Unassembled WGS sequence"/>
</dbReference>
<evidence type="ECO:0000256" key="2">
    <source>
        <dbReference type="ARBA" id="ARBA00023125"/>
    </source>
</evidence>
<dbReference type="PROSITE" id="PS01081">
    <property type="entry name" value="HTH_TETR_1"/>
    <property type="match status" value="1"/>
</dbReference>
<dbReference type="PROSITE" id="PS50977">
    <property type="entry name" value="HTH_TETR_2"/>
    <property type="match status" value="1"/>
</dbReference>
<gene>
    <name evidence="6" type="ORF">KSF_072300</name>
</gene>
<keyword evidence="3" id="KW-0804">Transcription</keyword>
<organism evidence="6 7">
    <name type="scientific">Reticulibacter mediterranei</name>
    <dbReference type="NCBI Taxonomy" id="2778369"/>
    <lineage>
        <taxon>Bacteria</taxon>
        <taxon>Bacillati</taxon>
        <taxon>Chloroflexota</taxon>
        <taxon>Ktedonobacteria</taxon>
        <taxon>Ktedonobacterales</taxon>
        <taxon>Reticulibacteraceae</taxon>
        <taxon>Reticulibacter</taxon>
    </lineage>
</organism>
<dbReference type="InterPro" id="IPR001647">
    <property type="entry name" value="HTH_TetR"/>
</dbReference>
<reference evidence="6" key="1">
    <citation type="submission" date="2020-10" db="EMBL/GenBank/DDBJ databases">
        <title>Taxonomic study of unclassified bacteria belonging to the class Ktedonobacteria.</title>
        <authorList>
            <person name="Yabe S."/>
            <person name="Wang C.M."/>
            <person name="Zheng Y."/>
            <person name="Sakai Y."/>
            <person name="Cavaletti L."/>
            <person name="Monciardini P."/>
            <person name="Donadio S."/>
        </authorList>
    </citation>
    <scope>NUCLEOTIDE SEQUENCE</scope>
    <source>
        <strain evidence="6">ID150040</strain>
    </source>
</reference>
<evidence type="ECO:0000256" key="4">
    <source>
        <dbReference type="PROSITE-ProRule" id="PRU00335"/>
    </source>
</evidence>
<dbReference type="GO" id="GO:0000976">
    <property type="term" value="F:transcription cis-regulatory region binding"/>
    <property type="evidence" value="ECO:0007669"/>
    <property type="project" value="TreeGrafter"/>
</dbReference>
<dbReference type="InterPro" id="IPR050109">
    <property type="entry name" value="HTH-type_TetR-like_transc_reg"/>
</dbReference>
<dbReference type="AlphaFoldDB" id="A0A8J3IUV1"/>
<dbReference type="InterPro" id="IPR036271">
    <property type="entry name" value="Tet_transcr_reg_TetR-rel_C_sf"/>
</dbReference>
<dbReference type="SUPFAM" id="SSF46689">
    <property type="entry name" value="Homeodomain-like"/>
    <property type="match status" value="1"/>
</dbReference>
<evidence type="ECO:0000313" key="7">
    <source>
        <dbReference type="Proteomes" id="UP000597444"/>
    </source>
</evidence>
<evidence type="ECO:0000256" key="3">
    <source>
        <dbReference type="ARBA" id="ARBA00023163"/>
    </source>
</evidence>
<evidence type="ECO:0000259" key="5">
    <source>
        <dbReference type="PROSITE" id="PS50977"/>
    </source>
</evidence>
<dbReference type="PANTHER" id="PTHR30055">
    <property type="entry name" value="HTH-TYPE TRANSCRIPTIONAL REGULATOR RUTR"/>
    <property type="match status" value="1"/>
</dbReference>
<dbReference type="Gene3D" id="1.10.357.10">
    <property type="entry name" value="Tetracycline Repressor, domain 2"/>
    <property type="match status" value="1"/>
</dbReference>
<dbReference type="Gene3D" id="1.10.10.60">
    <property type="entry name" value="Homeodomain-like"/>
    <property type="match status" value="1"/>
</dbReference>
<dbReference type="InterPro" id="IPR009057">
    <property type="entry name" value="Homeodomain-like_sf"/>
</dbReference>
<dbReference type="GO" id="GO:0003700">
    <property type="term" value="F:DNA-binding transcription factor activity"/>
    <property type="evidence" value="ECO:0007669"/>
    <property type="project" value="TreeGrafter"/>
</dbReference>
<sequence length="183" mass="20878">MLEQKGYHETSMDEIAARVGIAKGTIYIHFPSKDALVIALLERNMQKFLAGIDAVIEQHSTSRARLEALLRYIMTDLLQKQMHLFSSISHSLDLKYQEPEGEARLGGLWQRITERVVALIEEGQATGEFKRALSTQAMLYAFFSLFATRHLKKHIVNDEHTSQRLVDQLIEIYFTGIAVESRS</sequence>
<proteinExistence type="predicted"/>
<evidence type="ECO:0000313" key="6">
    <source>
        <dbReference type="EMBL" id="GHO97182.1"/>
    </source>
</evidence>
<dbReference type="EMBL" id="BNJK01000001">
    <property type="protein sequence ID" value="GHO97182.1"/>
    <property type="molecule type" value="Genomic_DNA"/>
</dbReference>
<keyword evidence="7" id="KW-1185">Reference proteome</keyword>